<proteinExistence type="predicted"/>
<dbReference type="OMA" id="RNDVHIE"/>
<feature type="compositionally biased region" description="Polar residues" evidence="1">
    <location>
        <begin position="132"/>
        <end position="148"/>
    </location>
</feature>
<dbReference type="PANTHER" id="PTHR14324:SF3">
    <property type="entry name" value="CONDENSIN-2 COMPLEX SUBUNIT H2"/>
    <property type="match status" value="1"/>
</dbReference>
<evidence type="ECO:0000313" key="5">
    <source>
        <dbReference type="RefSeq" id="XP_026501802.2"/>
    </source>
</evidence>
<evidence type="ECO:0000259" key="3">
    <source>
        <dbReference type="Pfam" id="PF06278"/>
    </source>
</evidence>
<evidence type="ECO:0000313" key="4">
    <source>
        <dbReference type="Proteomes" id="UP001652626"/>
    </source>
</evidence>
<feature type="region of interest" description="Disordered" evidence="1">
    <location>
        <begin position="409"/>
        <end position="442"/>
    </location>
</feature>
<dbReference type="GO" id="GO:0010032">
    <property type="term" value="P:meiotic chromosome condensation"/>
    <property type="evidence" value="ECO:0007669"/>
    <property type="project" value="TreeGrafter"/>
</dbReference>
<dbReference type="PANTHER" id="PTHR14324">
    <property type="entry name" value="CONDENSIN-2 COMPLEX SUBUNIT H2"/>
    <property type="match status" value="1"/>
</dbReference>
<feature type="domain" description="Condensin II complex subunit H2 N-terminal" evidence="3">
    <location>
        <begin position="49"/>
        <end position="145"/>
    </location>
</feature>
<dbReference type="RefSeq" id="XP_026501802.2">
    <property type="nucleotide sequence ID" value="XM_026646017.2"/>
</dbReference>
<protein>
    <submittedName>
        <fullName evidence="5">Condensin-2 complex subunit H2-like</fullName>
    </submittedName>
</protein>
<dbReference type="OrthoDB" id="10038475at2759"/>
<dbReference type="GO" id="GO:0000796">
    <property type="term" value="C:condensin complex"/>
    <property type="evidence" value="ECO:0007669"/>
    <property type="project" value="TreeGrafter"/>
</dbReference>
<accession>A0A8B8IY93</accession>
<name>A0A8B8IY93_VANTA</name>
<feature type="compositionally biased region" description="Pro residues" evidence="1">
    <location>
        <begin position="262"/>
        <end position="289"/>
    </location>
</feature>
<feature type="signal peptide" evidence="2">
    <location>
        <begin position="1"/>
        <end position="21"/>
    </location>
</feature>
<feature type="region of interest" description="Disordered" evidence="1">
    <location>
        <begin position="132"/>
        <end position="159"/>
    </location>
</feature>
<feature type="compositionally biased region" description="Basic and acidic residues" evidence="1">
    <location>
        <begin position="302"/>
        <end position="312"/>
    </location>
</feature>
<dbReference type="GO" id="GO:0003682">
    <property type="term" value="F:chromatin binding"/>
    <property type="evidence" value="ECO:0007669"/>
    <property type="project" value="TreeGrafter"/>
</dbReference>
<dbReference type="GO" id="GO:0051306">
    <property type="term" value="P:mitotic sister chromatid separation"/>
    <property type="evidence" value="ECO:0007669"/>
    <property type="project" value="TreeGrafter"/>
</dbReference>
<dbReference type="InterPro" id="IPR009378">
    <property type="entry name" value="H2_N"/>
</dbReference>
<dbReference type="GO" id="GO:0005634">
    <property type="term" value="C:nucleus"/>
    <property type="evidence" value="ECO:0007669"/>
    <property type="project" value="TreeGrafter"/>
</dbReference>
<evidence type="ECO:0000256" key="1">
    <source>
        <dbReference type="SAM" id="MobiDB-lite"/>
    </source>
</evidence>
<keyword evidence="2" id="KW-0732">Signal</keyword>
<dbReference type="InterPro" id="IPR031739">
    <property type="entry name" value="Ncaph2"/>
</dbReference>
<dbReference type="GeneID" id="113404936"/>
<feature type="region of interest" description="Disordered" evidence="1">
    <location>
        <begin position="261"/>
        <end position="316"/>
    </location>
</feature>
<dbReference type="AlphaFoldDB" id="A0A8B8IY93"/>
<sequence>MATVFITFFLITQLYVCKMDADCRERRRNISQRRNRWSMNSQRLEEIVAELMRPISDVRRSFDTDLSALLEEYLTEAGLHALDAEEREVENATIPNFAELALLLQQSASIYSRKVDFLYQHVLNVSESLHNSTQEATASTSTDEPQTPSSGRRRRRASAAGEFVRVELEASAAARREAAVPRPPPTLPRMYVELEPRVLADCDVPLRDYAGEPIGLLGDFHVTWRLQDGLLVEELAGGGVSDSSLRALPLTELQAAIEAAAPPSPPPCFSPPSSPVPLPATSSPTPPSSTPVLLSAPATPPPEKRERKRRNDGNVADMEGAVKLLMNKRLRRRFQCVEEFSIPEEWVSRVVRARKAAVLHARRALAEPPAAALDFRGFDISASVDVGGFVGWSTSEAVQAALAAEATAAARRPDDSDDDGFFEQSSLGDSDTSRNDDCGAPTATALAALPGSPEWSSWRERVVARAAATEARGVDVQRSAAALLVAAQALPPCSPFSTLLERTAEDAGDVSKLFLATLFLANAGNVQIVQGPPLTLNTFSVRLVSTDERLYRTVAAADEQFLR</sequence>
<dbReference type="Proteomes" id="UP001652626">
    <property type="component" value="Chromosome 11"/>
</dbReference>
<reference evidence="5" key="1">
    <citation type="submission" date="2025-08" db="UniProtKB">
        <authorList>
            <consortium name="RefSeq"/>
        </authorList>
    </citation>
    <scope>IDENTIFICATION</scope>
    <source>
        <tissue evidence="5">Whole body</tissue>
    </source>
</reference>
<dbReference type="Pfam" id="PF06278">
    <property type="entry name" value="CNDH2_N"/>
    <property type="match status" value="1"/>
</dbReference>
<organism evidence="4 5">
    <name type="scientific">Vanessa tameamea</name>
    <name type="common">Kamehameha butterfly</name>
    <dbReference type="NCBI Taxonomy" id="334116"/>
    <lineage>
        <taxon>Eukaryota</taxon>
        <taxon>Metazoa</taxon>
        <taxon>Ecdysozoa</taxon>
        <taxon>Arthropoda</taxon>
        <taxon>Hexapoda</taxon>
        <taxon>Insecta</taxon>
        <taxon>Pterygota</taxon>
        <taxon>Neoptera</taxon>
        <taxon>Endopterygota</taxon>
        <taxon>Lepidoptera</taxon>
        <taxon>Glossata</taxon>
        <taxon>Ditrysia</taxon>
        <taxon>Papilionoidea</taxon>
        <taxon>Nymphalidae</taxon>
        <taxon>Nymphalinae</taxon>
        <taxon>Vanessa</taxon>
    </lineage>
</organism>
<keyword evidence="4" id="KW-1185">Reference proteome</keyword>
<feature type="chain" id="PRO_5045316045" evidence="2">
    <location>
        <begin position="22"/>
        <end position="563"/>
    </location>
</feature>
<gene>
    <name evidence="5" type="primary">LOC113404936</name>
</gene>
<evidence type="ECO:0000256" key="2">
    <source>
        <dbReference type="SAM" id="SignalP"/>
    </source>
</evidence>